<organism evidence="2 3">
    <name type="scientific">Nonomuraea purpurea</name>
    <dbReference type="NCBI Taxonomy" id="1849276"/>
    <lineage>
        <taxon>Bacteria</taxon>
        <taxon>Bacillati</taxon>
        <taxon>Actinomycetota</taxon>
        <taxon>Actinomycetes</taxon>
        <taxon>Streptosporangiales</taxon>
        <taxon>Streptosporangiaceae</taxon>
        <taxon>Nonomuraea</taxon>
    </lineage>
</organism>
<evidence type="ECO:0000313" key="3">
    <source>
        <dbReference type="Proteomes" id="UP001595851"/>
    </source>
</evidence>
<name>A0ABV8GR19_9ACTN</name>
<dbReference type="Gene3D" id="3.40.50.720">
    <property type="entry name" value="NAD(P)-binding Rossmann-like Domain"/>
    <property type="match status" value="1"/>
</dbReference>
<dbReference type="Pfam" id="PF02423">
    <property type="entry name" value="OCD_Mu_crystall"/>
    <property type="match status" value="1"/>
</dbReference>
<comment type="caution">
    <text evidence="2">The sequence shown here is derived from an EMBL/GenBank/DDBJ whole genome shotgun (WGS) entry which is preliminary data.</text>
</comment>
<accession>A0ABV8GR19</accession>
<keyword evidence="3" id="KW-1185">Reference proteome</keyword>
<dbReference type="Proteomes" id="UP001595851">
    <property type="component" value="Unassembled WGS sequence"/>
</dbReference>
<dbReference type="SUPFAM" id="SSF51735">
    <property type="entry name" value="NAD(P)-binding Rossmann-fold domains"/>
    <property type="match status" value="1"/>
</dbReference>
<reference evidence="3" key="1">
    <citation type="journal article" date="2019" name="Int. J. Syst. Evol. Microbiol.">
        <title>The Global Catalogue of Microorganisms (GCM) 10K type strain sequencing project: providing services to taxonomists for standard genome sequencing and annotation.</title>
        <authorList>
            <consortium name="The Broad Institute Genomics Platform"/>
            <consortium name="The Broad Institute Genome Sequencing Center for Infectious Disease"/>
            <person name="Wu L."/>
            <person name="Ma J."/>
        </authorList>
    </citation>
    <scope>NUCLEOTIDE SEQUENCE [LARGE SCALE GENOMIC DNA]</scope>
    <source>
        <strain evidence="3">TBRC 1276</strain>
    </source>
</reference>
<dbReference type="InterPro" id="IPR036291">
    <property type="entry name" value="NAD(P)-bd_dom_sf"/>
</dbReference>
<gene>
    <name evidence="2" type="ORF">ACFOY2_48985</name>
</gene>
<dbReference type="RefSeq" id="WP_379535115.1">
    <property type="nucleotide sequence ID" value="NZ_JBHSBI010000042.1"/>
</dbReference>
<proteinExistence type="predicted"/>
<evidence type="ECO:0000313" key="2">
    <source>
        <dbReference type="EMBL" id="MFC4015225.1"/>
    </source>
</evidence>
<feature type="compositionally biased region" description="Basic residues" evidence="1">
    <location>
        <begin position="52"/>
        <end position="78"/>
    </location>
</feature>
<dbReference type="InterPro" id="IPR003462">
    <property type="entry name" value="ODC_Mu_crystall"/>
</dbReference>
<evidence type="ECO:0000256" key="1">
    <source>
        <dbReference type="SAM" id="MobiDB-lite"/>
    </source>
</evidence>
<protein>
    <submittedName>
        <fullName evidence="2">Uncharacterized protein</fullName>
    </submittedName>
</protein>
<sequence length="78" mass="8684">MSISVARQAEHAVRAADVIVTTTGSRRPILHGDWLRPGQHVTATGADDRTKGRTRHGLLPPRRRARGRQSRTRAGLRR</sequence>
<feature type="region of interest" description="Disordered" evidence="1">
    <location>
        <begin position="30"/>
        <end position="78"/>
    </location>
</feature>
<dbReference type="EMBL" id="JBHSBI010000042">
    <property type="protein sequence ID" value="MFC4015225.1"/>
    <property type="molecule type" value="Genomic_DNA"/>
</dbReference>